<gene>
    <name evidence="4" type="ORF">H3V53_14050</name>
</gene>
<dbReference type="PANTHER" id="PTHR34069:SF2">
    <property type="entry name" value="BETA-KETOACYL-[ACYL-CARRIER-PROTEIN] SYNTHASE III"/>
    <property type="match status" value="1"/>
</dbReference>
<dbReference type="PANTHER" id="PTHR34069">
    <property type="entry name" value="3-OXOACYL-[ACYL-CARRIER-PROTEIN] SYNTHASE 3"/>
    <property type="match status" value="1"/>
</dbReference>
<dbReference type="Gene3D" id="3.40.47.10">
    <property type="match status" value="2"/>
</dbReference>
<dbReference type="SUPFAM" id="SSF53901">
    <property type="entry name" value="Thiolase-like"/>
    <property type="match status" value="2"/>
</dbReference>
<dbReference type="Pfam" id="PF08541">
    <property type="entry name" value="ACP_syn_III_C"/>
    <property type="match status" value="1"/>
</dbReference>
<keyword evidence="2" id="KW-0012">Acyltransferase</keyword>
<dbReference type="EMBL" id="JACFYJ010000019">
    <property type="protein sequence ID" value="MEI5998286.1"/>
    <property type="molecule type" value="Genomic_DNA"/>
</dbReference>
<evidence type="ECO:0000313" key="5">
    <source>
        <dbReference type="Proteomes" id="UP001386437"/>
    </source>
</evidence>
<keyword evidence="1" id="KW-0808">Transferase</keyword>
<dbReference type="InterPro" id="IPR013747">
    <property type="entry name" value="ACP_syn_III_C"/>
</dbReference>
<evidence type="ECO:0000259" key="3">
    <source>
        <dbReference type="Pfam" id="PF08541"/>
    </source>
</evidence>
<keyword evidence="5" id="KW-1185">Reference proteome</keyword>
<organism evidence="4 5">
    <name type="scientific">Paraburkholderia bengalensis</name>
    <dbReference type="NCBI Taxonomy" id="2747562"/>
    <lineage>
        <taxon>Bacteria</taxon>
        <taxon>Pseudomonadati</taxon>
        <taxon>Pseudomonadota</taxon>
        <taxon>Betaproteobacteria</taxon>
        <taxon>Burkholderiales</taxon>
        <taxon>Burkholderiaceae</taxon>
        <taxon>Paraburkholderia</taxon>
    </lineage>
</organism>
<comment type="caution">
    <text evidence="4">The sequence shown here is derived from an EMBL/GenBank/DDBJ whole genome shotgun (WGS) entry which is preliminary data.</text>
</comment>
<dbReference type="RefSeq" id="WP_054920776.1">
    <property type="nucleotide sequence ID" value="NZ_JACFYJ010000019.1"/>
</dbReference>
<evidence type="ECO:0000256" key="2">
    <source>
        <dbReference type="ARBA" id="ARBA00023315"/>
    </source>
</evidence>
<protein>
    <submittedName>
        <fullName evidence="4">Ketoacyl-ACP synthase III family protein</fullName>
    </submittedName>
</protein>
<reference evidence="4 5" key="1">
    <citation type="journal article" date="2022" name="Arch. Microbiol.">
        <title>Paraburkholderia bengalensis sp. nov. isolated from roots of Oryza sativa, IR64.</title>
        <authorList>
            <person name="Nag P."/>
            <person name="Mondal N."/>
            <person name="Sarkar J."/>
            <person name="Das S."/>
        </authorList>
    </citation>
    <scope>NUCLEOTIDE SEQUENCE [LARGE SCALE GENOMIC DNA]</scope>
    <source>
        <strain evidence="4 5">IR64_4_BI</strain>
    </source>
</reference>
<evidence type="ECO:0000313" key="4">
    <source>
        <dbReference type="EMBL" id="MEI5998286.1"/>
    </source>
</evidence>
<proteinExistence type="predicted"/>
<dbReference type="InterPro" id="IPR016039">
    <property type="entry name" value="Thiolase-like"/>
</dbReference>
<sequence length="355" mass="38044">MTILGLPGSAGEMRMKPVFLKALATCVGRQQLSVDDAIAQGFYSQRQAERDGYRIIRRAETDVPTMSETVSLTALDNANLSGDAIRLLTFVAIHDHGHRRLWQPAAFLQHKLGARDSVAWSMSHGCNGLALAAMHAAMMLPVTGGAALLVGADRFEGSGFDRWRSDRGLVYGDAAAATILSLDAGFAEILYADVEFIPQLEEMHRMSEPDHDRKHAWDIAGSKDAFLEKGGTSSFFDAMEDGIKRLHQRLTGALGRLGVQGRAVVTPFSGRGISGNTYGRYFHPLAEVNTDELAATTGHTGTADQLVGLASLIDSGTVQAGECVILIGAGAGFSLSAMVIRLLRKPDYAIATDID</sequence>
<dbReference type="Proteomes" id="UP001386437">
    <property type="component" value="Unassembled WGS sequence"/>
</dbReference>
<accession>A0ABU8IS04</accession>
<feature type="domain" description="Beta-ketoacyl-[acyl-carrier-protein] synthase III C-terminal" evidence="3">
    <location>
        <begin position="295"/>
        <end position="341"/>
    </location>
</feature>
<name>A0ABU8IS04_9BURK</name>
<evidence type="ECO:0000256" key="1">
    <source>
        <dbReference type="ARBA" id="ARBA00022679"/>
    </source>
</evidence>
<dbReference type="CDD" id="cd00827">
    <property type="entry name" value="init_cond_enzymes"/>
    <property type="match status" value="1"/>
</dbReference>